<gene>
    <name evidence="2" type="ORF">Tsubulata_009760</name>
</gene>
<dbReference type="OrthoDB" id="423313at2759"/>
<dbReference type="Gene3D" id="3.40.30.10">
    <property type="entry name" value="Glutaredoxin"/>
    <property type="match status" value="1"/>
</dbReference>
<keyword evidence="3" id="KW-1185">Reference proteome</keyword>
<sequence length="492" mass="53893">MGCASSKQKRCKNCQAPYSPVPRSYSMHVVHPPQKKGDTCHLVALQSTTLGSLALDPSIQNHHQKNGAIDVATKRDADQKKHTIVDVKENGVVNHHHVQKKSTIGGGDGKENGVVNHHIEKSTIGVGDGKANGVVNHHKEEEPKKKEDEFTMGLIEAKTWSNMIQEKIPKVVPKTPIMTPPGEPETINTWELMAGLEDTSPIHVSGHRFRSFSFDVSRDSAPVIDSPKLISQQTLSPIVDKPIWEQLTDDDAKCPEFDPEVISSFRKSLQELSPTHPFYIKPTTDGEKQNPSSDLPLDVVFDAKKANGVAGRDYKCSRGRDKVVVYFTSLRGVRKTYEDCCHVRVILKGLGVRVDERDVSMHSGFKEELKELMGEGYRGGGLPKVFVGKKYIGGAEEIKRMHEDGQLEKAIEGCEMVDDGGGAGGGGACEACGDIRFVPCETCSGSCKVYYEGDEEEQVELGGSEEGGGEYGFQRCPDCNENGLIRCPICCD</sequence>
<dbReference type="EMBL" id="JAKUCV010007321">
    <property type="protein sequence ID" value="KAJ4823926.1"/>
    <property type="molecule type" value="Genomic_DNA"/>
</dbReference>
<feature type="domain" description="Glutaredoxin" evidence="1">
    <location>
        <begin position="324"/>
        <end position="392"/>
    </location>
</feature>
<accession>A0A9Q0F5A3</accession>
<dbReference type="InterPro" id="IPR036249">
    <property type="entry name" value="Thioredoxin-like_sf"/>
</dbReference>
<evidence type="ECO:0000313" key="3">
    <source>
        <dbReference type="Proteomes" id="UP001141552"/>
    </source>
</evidence>
<dbReference type="PANTHER" id="PTHR45669">
    <property type="entry name" value="GLUTAREDOXIN DOMAIN-CONTAINING CYSTEINE-RICH PROTEIN CG12206-RELATED"/>
    <property type="match status" value="1"/>
</dbReference>
<dbReference type="CDD" id="cd03031">
    <property type="entry name" value="GRX_GRX_like"/>
    <property type="match status" value="1"/>
</dbReference>
<comment type="caution">
    <text evidence="2">The sequence shown here is derived from an EMBL/GenBank/DDBJ whole genome shotgun (WGS) entry which is preliminary data.</text>
</comment>
<dbReference type="SUPFAM" id="SSF52833">
    <property type="entry name" value="Thioredoxin-like"/>
    <property type="match status" value="1"/>
</dbReference>
<dbReference type="Pfam" id="PF23733">
    <property type="entry name" value="GRXCR1-2_C"/>
    <property type="match status" value="1"/>
</dbReference>
<proteinExistence type="predicted"/>
<evidence type="ECO:0000259" key="1">
    <source>
        <dbReference type="Pfam" id="PF00462"/>
    </source>
</evidence>
<organism evidence="2 3">
    <name type="scientific">Turnera subulata</name>
    <dbReference type="NCBI Taxonomy" id="218843"/>
    <lineage>
        <taxon>Eukaryota</taxon>
        <taxon>Viridiplantae</taxon>
        <taxon>Streptophyta</taxon>
        <taxon>Embryophyta</taxon>
        <taxon>Tracheophyta</taxon>
        <taxon>Spermatophyta</taxon>
        <taxon>Magnoliopsida</taxon>
        <taxon>eudicotyledons</taxon>
        <taxon>Gunneridae</taxon>
        <taxon>Pentapetalae</taxon>
        <taxon>rosids</taxon>
        <taxon>fabids</taxon>
        <taxon>Malpighiales</taxon>
        <taxon>Passifloraceae</taxon>
        <taxon>Turnera</taxon>
    </lineage>
</organism>
<dbReference type="PROSITE" id="PS51354">
    <property type="entry name" value="GLUTAREDOXIN_2"/>
    <property type="match status" value="1"/>
</dbReference>
<dbReference type="PANTHER" id="PTHR45669:SF30">
    <property type="entry name" value="OS04G0641300 PROTEIN"/>
    <property type="match status" value="1"/>
</dbReference>
<protein>
    <recommendedName>
        <fullName evidence="1">Glutaredoxin domain-containing protein</fullName>
    </recommendedName>
</protein>
<reference evidence="2" key="2">
    <citation type="journal article" date="2023" name="Plants (Basel)">
        <title>Annotation of the Turnera subulata (Passifloraceae) Draft Genome Reveals the S-Locus Evolved after the Divergence of Turneroideae from Passifloroideae in a Stepwise Manner.</title>
        <authorList>
            <person name="Henning P.M."/>
            <person name="Roalson E.H."/>
            <person name="Mir W."/>
            <person name="McCubbin A.G."/>
            <person name="Shore J.S."/>
        </authorList>
    </citation>
    <scope>NUCLEOTIDE SEQUENCE</scope>
    <source>
        <strain evidence="2">F60SS</strain>
    </source>
</reference>
<evidence type="ECO:0000313" key="2">
    <source>
        <dbReference type="EMBL" id="KAJ4823926.1"/>
    </source>
</evidence>
<dbReference type="Proteomes" id="UP001141552">
    <property type="component" value="Unassembled WGS sequence"/>
</dbReference>
<name>A0A9Q0F5A3_9ROSI</name>
<dbReference type="Pfam" id="PF00462">
    <property type="entry name" value="Glutaredoxin"/>
    <property type="match status" value="1"/>
</dbReference>
<dbReference type="FunFam" id="3.40.30.10:FF:000273">
    <property type="entry name" value="Glutaredoxin family protein"/>
    <property type="match status" value="1"/>
</dbReference>
<dbReference type="AlphaFoldDB" id="A0A9Q0F5A3"/>
<dbReference type="InterPro" id="IPR002109">
    <property type="entry name" value="Glutaredoxin"/>
</dbReference>
<reference evidence="2" key="1">
    <citation type="submission" date="2022-02" db="EMBL/GenBank/DDBJ databases">
        <authorList>
            <person name="Henning P.M."/>
            <person name="McCubbin A.G."/>
            <person name="Shore J.S."/>
        </authorList>
    </citation>
    <scope>NUCLEOTIDE SEQUENCE</scope>
    <source>
        <strain evidence="2">F60SS</strain>
        <tissue evidence="2">Leaves</tissue>
    </source>
</reference>